<proteinExistence type="predicted"/>
<reference evidence="2 3" key="1">
    <citation type="submission" date="2016-09" db="EMBL/GenBank/DDBJ databases">
        <title>Extensive genetic diversity and differential bi-allelic expression allows diatom success in the polar Southern Ocean.</title>
        <authorList>
            <consortium name="DOE Joint Genome Institute"/>
            <person name="Mock T."/>
            <person name="Otillar R.P."/>
            <person name="Strauss J."/>
            <person name="Dupont C."/>
            <person name="Frickenhaus S."/>
            <person name="Maumus F."/>
            <person name="Mcmullan M."/>
            <person name="Sanges R."/>
            <person name="Schmutz J."/>
            <person name="Toseland A."/>
            <person name="Valas R."/>
            <person name="Veluchamy A."/>
            <person name="Ward B.J."/>
            <person name="Allen A."/>
            <person name="Barry K."/>
            <person name="Falciatore A."/>
            <person name="Ferrante M."/>
            <person name="Fortunato A.E."/>
            <person name="Gloeckner G."/>
            <person name="Gruber A."/>
            <person name="Hipkin R."/>
            <person name="Janech M."/>
            <person name="Kroth P."/>
            <person name="Leese F."/>
            <person name="Lindquist E."/>
            <person name="Lyon B.R."/>
            <person name="Martin J."/>
            <person name="Mayer C."/>
            <person name="Parker M."/>
            <person name="Quesneville H."/>
            <person name="Raymond J."/>
            <person name="Uhlig C."/>
            <person name="Valentin K.U."/>
            <person name="Worden A.Z."/>
            <person name="Armbrust E.V."/>
            <person name="Bowler C."/>
            <person name="Green B."/>
            <person name="Moulton V."/>
            <person name="Van Oosterhout C."/>
            <person name="Grigoriev I."/>
        </authorList>
    </citation>
    <scope>NUCLEOTIDE SEQUENCE [LARGE SCALE GENOMIC DNA]</scope>
    <source>
        <strain evidence="2 3">CCMP1102</strain>
    </source>
</reference>
<sequence>MRLKLIRSITRCFEYTQKYKLRFGDPGSRRRRNILLNVLSPMQRQYIEDAFSLIDDDKSELINLNEIKRVVNSVGDANDIGLGSDDEISDLIEDNTTSTSIGQKVITKEDFFGLMAESETYQLFIDTFETLDPNDSGFVRAADLDRILCGVRDLISDDRKSIIDVDDMEMMVDYEQFSRMLLGTALKI</sequence>
<evidence type="ECO:0000259" key="1">
    <source>
        <dbReference type="PROSITE" id="PS50222"/>
    </source>
</evidence>
<dbReference type="Gene3D" id="1.10.238.10">
    <property type="entry name" value="EF-hand"/>
    <property type="match status" value="1"/>
</dbReference>
<dbReference type="InterPro" id="IPR002048">
    <property type="entry name" value="EF_hand_dom"/>
</dbReference>
<keyword evidence="3" id="KW-1185">Reference proteome</keyword>
<dbReference type="GO" id="GO:0005509">
    <property type="term" value="F:calcium ion binding"/>
    <property type="evidence" value="ECO:0007669"/>
    <property type="project" value="InterPro"/>
</dbReference>
<dbReference type="PROSITE" id="PS50222">
    <property type="entry name" value="EF_HAND_2"/>
    <property type="match status" value="1"/>
</dbReference>
<dbReference type="Proteomes" id="UP000095751">
    <property type="component" value="Unassembled WGS sequence"/>
</dbReference>
<dbReference type="KEGG" id="fcy:FRACYDRAFT_196029"/>
<name>A0A1E7ET17_9STRA</name>
<dbReference type="EMBL" id="KV784378">
    <property type="protein sequence ID" value="OEU09012.1"/>
    <property type="molecule type" value="Genomic_DNA"/>
</dbReference>
<feature type="domain" description="EF-hand" evidence="1">
    <location>
        <begin position="42"/>
        <end position="77"/>
    </location>
</feature>
<protein>
    <recommendedName>
        <fullName evidence="1">EF-hand domain-containing protein</fullName>
    </recommendedName>
</protein>
<dbReference type="InterPro" id="IPR011992">
    <property type="entry name" value="EF-hand-dom_pair"/>
</dbReference>
<organism evidence="2 3">
    <name type="scientific">Fragilariopsis cylindrus CCMP1102</name>
    <dbReference type="NCBI Taxonomy" id="635003"/>
    <lineage>
        <taxon>Eukaryota</taxon>
        <taxon>Sar</taxon>
        <taxon>Stramenopiles</taxon>
        <taxon>Ochrophyta</taxon>
        <taxon>Bacillariophyta</taxon>
        <taxon>Bacillariophyceae</taxon>
        <taxon>Bacillariophycidae</taxon>
        <taxon>Bacillariales</taxon>
        <taxon>Bacillariaceae</taxon>
        <taxon>Fragilariopsis</taxon>
    </lineage>
</organism>
<gene>
    <name evidence="2" type="ORF">FRACYDRAFT_196029</name>
</gene>
<evidence type="ECO:0000313" key="2">
    <source>
        <dbReference type="EMBL" id="OEU09012.1"/>
    </source>
</evidence>
<dbReference type="OrthoDB" id="26525at2759"/>
<dbReference type="AlphaFoldDB" id="A0A1E7ET17"/>
<dbReference type="SUPFAM" id="SSF47473">
    <property type="entry name" value="EF-hand"/>
    <property type="match status" value="1"/>
</dbReference>
<dbReference type="InParanoid" id="A0A1E7ET17"/>
<accession>A0A1E7ET17</accession>
<evidence type="ECO:0000313" key="3">
    <source>
        <dbReference type="Proteomes" id="UP000095751"/>
    </source>
</evidence>